<protein>
    <submittedName>
        <fullName evidence="3">Probable sporulation protein, polysaccharide deacetylase family</fullName>
    </submittedName>
</protein>
<evidence type="ECO:0000256" key="1">
    <source>
        <dbReference type="SAM" id="SignalP"/>
    </source>
</evidence>
<evidence type="ECO:0000313" key="3">
    <source>
        <dbReference type="EMBL" id="SHK32423.1"/>
    </source>
</evidence>
<dbReference type="InterPro" id="IPR011330">
    <property type="entry name" value="Glyco_hydro/deAcase_b/a-brl"/>
</dbReference>
<dbReference type="InterPro" id="IPR050248">
    <property type="entry name" value="Polysacc_deacetylase_ArnD"/>
</dbReference>
<organism evidence="3 4">
    <name type="scientific">Alicyclobacillus tolerans</name>
    <dbReference type="NCBI Taxonomy" id="90970"/>
    <lineage>
        <taxon>Bacteria</taxon>
        <taxon>Bacillati</taxon>
        <taxon>Bacillota</taxon>
        <taxon>Bacilli</taxon>
        <taxon>Bacillales</taxon>
        <taxon>Alicyclobacillaceae</taxon>
        <taxon>Alicyclobacillus</taxon>
    </lineage>
</organism>
<sequence length="314" mass="35123">MSFLRASHIAARAVAALCCLMTCIHPTVLAVPTTTDDFVRLNKEFGQAPTNARIDRVWKGIPGLSGWQLDIPASQRLTASATDGKYHLQWKSVAPTEHLEKLPPAPVYRAPATEKSATLMINVSWGEEYLPSMIETLHKEGVRATFFLDGAWVKKNLTLARKLVEEGQDIGSHGTGHPDFRQLSMEKLSRQLDVTHTILYTQLGVDSRIIAPPSGSYDERLVQLARHRQTTVILWTADTVDWKHPRPAVILERVRSQLTPGMMILMHPTAETAQALPQIIHLLRNQGYCIKTVSDVLAERRMTHPPKVLAKEQN</sequence>
<dbReference type="STRING" id="1830138.SAMN05443507_11227"/>
<dbReference type="Gene3D" id="3.20.20.370">
    <property type="entry name" value="Glycoside hydrolase/deacetylase"/>
    <property type="match status" value="1"/>
</dbReference>
<dbReference type="PANTHER" id="PTHR10587">
    <property type="entry name" value="GLYCOSYL TRANSFERASE-RELATED"/>
    <property type="match status" value="1"/>
</dbReference>
<gene>
    <name evidence="3" type="ORF">SAMN05443507_11227</name>
</gene>
<dbReference type="RefSeq" id="WP_083574198.1">
    <property type="nucleotide sequence ID" value="NZ_FRAF01000012.1"/>
</dbReference>
<feature type="chain" id="PRO_5012274446" evidence="1">
    <location>
        <begin position="31"/>
        <end position="314"/>
    </location>
</feature>
<accession>A0A1M6RJ07</accession>
<evidence type="ECO:0000259" key="2">
    <source>
        <dbReference type="PROSITE" id="PS51677"/>
    </source>
</evidence>
<keyword evidence="4" id="KW-1185">Reference proteome</keyword>
<feature type="signal peptide" evidence="1">
    <location>
        <begin position="1"/>
        <end position="30"/>
    </location>
</feature>
<dbReference type="InterPro" id="IPR002509">
    <property type="entry name" value="NODB_dom"/>
</dbReference>
<dbReference type="SUPFAM" id="SSF88713">
    <property type="entry name" value="Glycoside hydrolase/deacetylase"/>
    <property type="match status" value="1"/>
</dbReference>
<dbReference type="GO" id="GO:0016810">
    <property type="term" value="F:hydrolase activity, acting on carbon-nitrogen (but not peptide) bonds"/>
    <property type="evidence" value="ECO:0007669"/>
    <property type="project" value="InterPro"/>
</dbReference>
<feature type="domain" description="NodB homology" evidence="2">
    <location>
        <begin position="115"/>
        <end position="291"/>
    </location>
</feature>
<dbReference type="AlphaFoldDB" id="A0A1M6RJ07"/>
<dbReference type="OrthoDB" id="62208at2"/>
<dbReference type="Pfam" id="PF01522">
    <property type="entry name" value="Polysacc_deac_1"/>
    <property type="match status" value="1"/>
</dbReference>
<evidence type="ECO:0000313" key="4">
    <source>
        <dbReference type="Proteomes" id="UP000184016"/>
    </source>
</evidence>
<dbReference type="EMBL" id="FRAF01000012">
    <property type="protein sequence ID" value="SHK32423.1"/>
    <property type="molecule type" value="Genomic_DNA"/>
</dbReference>
<dbReference type="GO" id="GO:0016020">
    <property type="term" value="C:membrane"/>
    <property type="evidence" value="ECO:0007669"/>
    <property type="project" value="TreeGrafter"/>
</dbReference>
<proteinExistence type="predicted"/>
<dbReference type="PANTHER" id="PTHR10587:SF80">
    <property type="entry name" value="CHITOOLIGOSACCHARIDE DEACETYLASE"/>
    <property type="match status" value="1"/>
</dbReference>
<dbReference type="Proteomes" id="UP000184016">
    <property type="component" value="Unassembled WGS sequence"/>
</dbReference>
<dbReference type="GO" id="GO:0005975">
    <property type="term" value="P:carbohydrate metabolic process"/>
    <property type="evidence" value="ECO:0007669"/>
    <property type="project" value="InterPro"/>
</dbReference>
<name>A0A1M6RJ07_9BACL</name>
<reference evidence="4" key="1">
    <citation type="submission" date="2016-11" db="EMBL/GenBank/DDBJ databases">
        <authorList>
            <person name="Varghese N."/>
            <person name="Submissions S."/>
        </authorList>
    </citation>
    <scope>NUCLEOTIDE SEQUENCE [LARGE SCALE GENOMIC DNA]</scope>
    <source>
        <strain evidence="4">USBA-503</strain>
    </source>
</reference>
<dbReference type="PROSITE" id="PS51677">
    <property type="entry name" value="NODB"/>
    <property type="match status" value="1"/>
</dbReference>
<keyword evidence="1" id="KW-0732">Signal</keyword>